<dbReference type="STRING" id="199441.BkAM31D_09965"/>
<feature type="transmembrane region" description="Helical" evidence="6">
    <location>
        <begin position="77"/>
        <end position="97"/>
    </location>
</feature>
<comment type="similarity">
    <text evidence="2">Belongs to the purine-cytosine permease (2.A.39) family.</text>
</comment>
<feature type="transmembrane region" description="Helical" evidence="6">
    <location>
        <begin position="381"/>
        <end position="402"/>
    </location>
</feature>
<dbReference type="NCBIfam" id="NF008241">
    <property type="entry name" value="PRK11017.1"/>
    <property type="match status" value="1"/>
</dbReference>
<feature type="transmembrane region" description="Helical" evidence="6">
    <location>
        <begin position="317"/>
        <end position="336"/>
    </location>
</feature>
<dbReference type="KEGG" id="bkw:BkAM31D_09965"/>
<dbReference type="PANTHER" id="PTHR30569">
    <property type="entry name" value="CYTOSINE TRANSPORTER CODB"/>
    <property type="match status" value="1"/>
</dbReference>
<organism evidence="7 8">
    <name type="scientific">Halalkalibacter krulwichiae</name>
    <dbReference type="NCBI Taxonomy" id="199441"/>
    <lineage>
        <taxon>Bacteria</taxon>
        <taxon>Bacillati</taxon>
        <taxon>Bacillota</taxon>
        <taxon>Bacilli</taxon>
        <taxon>Bacillales</taxon>
        <taxon>Bacillaceae</taxon>
        <taxon>Halalkalibacter</taxon>
    </lineage>
</organism>
<feature type="transmembrane region" description="Helical" evidence="6">
    <location>
        <begin position="183"/>
        <end position="202"/>
    </location>
</feature>
<dbReference type="AlphaFoldDB" id="A0A1X9M9S5"/>
<feature type="transmembrane region" description="Helical" evidence="6">
    <location>
        <begin position="414"/>
        <end position="432"/>
    </location>
</feature>
<feature type="transmembrane region" description="Helical" evidence="6">
    <location>
        <begin position="357"/>
        <end position="375"/>
    </location>
</feature>
<evidence type="ECO:0000256" key="6">
    <source>
        <dbReference type="SAM" id="Phobius"/>
    </source>
</evidence>
<evidence type="ECO:0000256" key="1">
    <source>
        <dbReference type="ARBA" id="ARBA00004141"/>
    </source>
</evidence>
<proteinExistence type="inferred from homology"/>
<feature type="transmembrane region" description="Helical" evidence="6">
    <location>
        <begin position="209"/>
        <end position="227"/>
    </location>
</feature>
<dbReference type="EMBL" id="CP020814">
    <property type="protein sequence ID" value="ARK30156.1"/>
    <property type="molecule type" value="Genomic_DNA"/>
</dbReference>
<evidence type="ECO:0000256" key="5">
    <source>
        <dbReference type="ARBA" id="ARBA00023136"/>
    </source>
</evidence>
<dbReference type="GO" id="GO:0005886">
    <property type="term" value="C:plasma membrane"/>
    <property type="evidence" value="ECO:0007669"/>
    <property type="project" value="TreeGrafter"/>
</dbReference>
<dbReference type="CDD" id="cd11484">
    <property type="entry name" value="SLC-NCS1sbd_CobB-like"/>
    <property type="match status" value="1"/>
</dbReference>
<evidence type="ECO:0000313" key="8">
    <source>
        <dbReference type="Proteomes" id="UP000193006"/>
    </source>
</evidence>
<evidence type="ECO:0000256" key="2">
    <source>
        <dbReference type="ARBA" id="ARBA00008974"/>
    </source>
</evidence>
<sequence length="475" mass="50750">MCYSLKTLSNYAYLGFLSAKKVDKKPFLYAKIAIRGERFNLHGASNQKIGGMNMKQPNSNDRDYALQPVPQSARQGFWRMFAVMMGLTFFSASMWSGGSLGAGLTFTEFILIVLAGNLILGLYTGTLGYIAAKTGLSTHLLARYAFGEKGSYVASFLLGATQVGWFGVGVAMFALPVQKVTGIDTYVLIAIAGVLMTATAYLGMKALTVLSIIAVPSIAVLGSLSTFEAANTIGGMGGLFEYQPAESMALAAALTICIGSFISAGTLTPDFARFAKTKKTGFVTTVIAFFIGNSLMFLFGAIGAIATGESDISEVMFLQGLIIPAIIILGLNIWTTNDNALYASGLGFSHITKISKNKVVIFNGIVGTVLAMWLYNNFVDWLTFLGSTLPPIGAIILADYFIVRRGQELKESAIKVVNWLALVAWGAGVLAASFVPGIAPLNALLGSAITYIVLTFIKKRMTQQAEEVIEKKKVS</sequence>
<feature type="transmembrane region" description="Helical" evidence="6">
    <location>
        <begin position="438"/>
        <end position="457"/>
    </location>
</feature>
<keyword evidence="4 6" id="KW-1133">Transmembrane helix</keyword>
<protein>
    <submittedName>
        <fullName evidence="7">Cytosine permease</fullName>
    </submittedName>
</protein>
<dbReference type="Gene3D" id="1.10.4160.10">
    <property type="entry name" value="Hydantoin permease"/>
    <property type="match status" value="1"/>
</dbReference>
<dbReference type="PANTHER" id="PTHR30569:SF0">
    <property type="entry name" value="CYTOSINE PERMEASE"/>
    <property type="match status" value="1"/>
</dbReference>
<keyword evidence="8" id="KW-1185">Reference proteome</keyword>
<accession>A0A1X9M9S5</accession>
<comment type="subcellular location">
    <subcellularLocation>
        <location evidence="1">Membrane</location>
        <topology evidence="1">Multi-pass membrane protein</topology>
    </subcellularLocation>
</comment>
<dbReference type="Proteomes" id="UP000193006">
    <property type="component" value="Chromosome"/>
</dbReference>
<dbReference type="Pfam" id="PF02133">
    <property type="entry name" value="Transp_cyt_pur"/>
    <property type="match status" value="1"/>
</dbReference>
<dbReference type="GO" id="GO:0015209">
    <property type="term" value="F:cytosine transmembrane transporter activity"/>
    <property type="evidence" value="ECO:0007669"/>
    <property type="project" value="InterPro"/>
</dbReference>
<evidence type="ECO:0000313" key="7">
    <source>
        <dbReference type="EMBL" id="ARK30156.1"/>
    </source>
</evidence>
<gene>
    <name evidence="7" type="primary">codB</name>
    <name evidence="7" type="ORF">BkAM31D_09965</name>
</gene>
<feature type="transmembrane region" description="Helical" evidence="6">
    <location>
        <begin position="247"/>
        <end position="268"/>
    </location>
</feature>
<keyword evidence="3 6" id="KW-0812">Transmembrane</keyword>
<feature type="transmembrane region" description="Helical" evidence="6">
    <location>
        <begin position="280"/>
        <end position="305"/>
    </location>
</feature>
<name>A0A1X9M9S5_9BACI</name>
<evidence type="ECO:0000256" key="4">
    <source>
        <dbReference type="ARBA" id="ARBA00022989"/>
    </source>
</evidence>
<evidence type="ECO:0000256" key="3">
    <source>
        <dbReference type="ARBA" id="ARBA00022692"/>
    </source>
</evidence>
<reference evidence="7 8" key="1">
    <citation type="submission" date="2017-04" db="EMBL/GenBank/DDBJ databases">
        <title>Bacillus krulwichiae AM31D Genome sequencing and assembly.</title>
        <authorList>
            <person name="Krulwich T.A."/>
            <person name="Anastor L."/>
            <person name="Ehrlich R."/>
            <person name="Ehrlich G.D."/>
            <person name="Janto B."/>
        </authorList>
    </citation>
    <scope>NUCLEOTIDE SEQUENCE [LARGE SCALE GENOMIC DNA]</scope>
    <source>
        <strain evidence="7 8">AM31D</strain>
    </source>
</reference>
<feature type="transmembrane region" description="Helical" evidence="6">
    <location>
        <begin position="152"/>
        <end position="177"/>
    </location>
</feature>
<dbReference type="InterPro" id="IPR030191">
    <property type="entry name" value="CodB"/>
</dbReference>
<feature type="transmembrane region" description="Helical" evidence="6">
    <location>
        <begin position="109"/>
        <end position="131"/>
    </location>
</feature>
<keyword evidence="5 6" id="KW-0472">Membrane</keyword>
<dbReference type="InterPro" id="IPR001248">
    <property type="entry name" value="Pur-cyt_permease"/>
</dbReference>